<evidence type="ECO:0000259" key="7">
    <source>
        <dbReference type="Pfam" id="PF08281"/>
    </source>
</evidence>
<dbReference type="AlphaFoldDB" id="A0A7Y9RR65"/>
<dbReference type="SUPFAM" id="SSF88659">
    <property type="entry name" value="Sigma3 and sigma4 domains of RNA polymerase sigma factors"/>
    <property type="match status" value="1"/>
</dbReference>
<dbReference type="Pfam" id="PF08281">
    <property type="entry name" value="Sigma70_r4_2"/>
    <property type="match status" value="1"/>
</dbReference>
<dbReference type="EMBL" id="JACCAC010000001">
    <property type="protein sequence ID" value="NYG54820.1"/>
    <property type="molecule type" value="Genomic_DNA"/>
</dbReference>
<keyword evidence="2" id="KW-0805">Transcription regulation</keyword>
<evidence type="ECO:0000256" key="2">
    <source>
        <dbReference type="ARBA" id="ARBA00023015"/>
    </source>
</evidence>
<dbReference type="NCBIfam" id="TIGR02983">
    <property type="entry name" value="SigE-fam_strep"/>
    <property type="match status" value="1"/>
</dbReference>
<dbReference type="InterPro" id="IPR039425">
    <property type="entry name" value="RNA_pol_sigma-70-like"/>
</dbReference>
<protein>
    <submittedName>
        <fullName evidence="8">RNA polymerase sigma-70 factor (Sigma-E family)</fullName>
    </submittedName>
</protein>
<dbReference type="InterPro" id="IPR007627">
    <property type="entry name" value="RNA_pol_sigma70_r2"/>
</dbReference>
<dbReference type="Gene3D" id="1.10.10.10">
    <property type="entry name" value="Winged helix-like DNA-binding domain superfamily/Winged helix DNA-binding domain"/>
    <property type="match status" value="1"/>
</dbReference>
<keyword evidence="3" id="KW-0731">Sigma factor</keyword>
<keyword evidence="9" id="KW-1185">Reference proteome</keyword>
<dbReference type="GO" id="GO:0016987">
    <property type="term" value="F:sigma factor activity"/>
    <property type="evidence" value="ECO:0007669"/>
    <property type="project" value="UniProtKB-KW"/>
</dbReference>
<dbReference type="InterPro" id="IPR013324">
    <property type="entry name" value="RNA_pol_sigma_r3/r4-like"/>
</dbReference>
<feature type="domain" description="RNA polymerase sigma-70 region 2" evidence="6">
    <location>
        <begin position="18"/>
        <end position="78"/>
    </location>
</feature>
<keyword evidence="4" id="KW-0238">DNA-binding</keyword>
<evidence type="ECO:0000259" key="6">
    <source>
        <dbReference type="Pfam" id="PF04542"/>
    </source>
</evidence>
<dbReference type="InterPro" id="IPR014284">
    <property type="entry name" value="RNA_pol_sigma-70_dom"/>
</dbReference>
<dbReference type="InterPro" id="IPR036388">
    <property type="entry name" value="WH-like_DNA-bd_sf"/>
</dbReference>
<evidence type="ECO:0000313" key="8">
    <source>
        <dbReference type="EMBL" id="NYG54820.1"/>
    </source>
</evidence>
<evidence type="ECO:0000256" key="4">
    <source>
        <dbReference type="ARBA" id="ARBA00023125"/>
    </source>
</evidence>
<organism evidence="8 9">
    <name type="scientific">Nocardioides perillae</name>
    <dbReference type="NCBI Taxonomy" id="1119534"/>
    <lineage>
        <taxon>Bacteria</taxon>
        <taxon>Bacillati</taxon>
        <taxon>Actinomycetota</taxon>
        <taxon>Actinomycetes</taxon>
        <taxon>Propionibacteriales</taxon>
        <taxon>Nocardioidaceae</taxon>
        <taxon>Nocardioides</taxon>
    </lineage>
</organism>
<dbReference type="Proteomes" id="UP000544110">
    <property type="component" value="Unassembled WGS sequence"/>
</dbReference>
<dbReference type="PANTHER" id="PTHR43133">
    <property type="entry name" value="RNA POLYMERASE ECF-TYPE SIGMA FACTO"/>
    <property type="match status" value="1"/>
</dbReference>
<dbReference type="GO" id="GO:0003677">
    <property type="term" value="F:DNA binding"/>
    <property type="evidence" value="ECO:0007669"/>
    <property type="project" value="UniProtKB-KW"/>
</dbReference>
<evidence type="ECO:0000256" key="3">
    <source>
        <dbReference type="ARBA" id="ARBA00023082"/>
    </source>
</evidence>
<dbReference type="Pfam" id="PF04542">
    <property type="entry name" value="Sigma70_r2"/>
    <property type="match status" value="1"/>
</dbReference>
<reference evidence="8 9" key="1">
    <citation type="submission" date="2020-07" db="EMBL/GenBank/DDBJ databases">
        <title>Sequencing the genomes of 1000 actinobacteria strains.</title>
        <authorList>
            <person name="Klenk H.-P."/>
        </authorList>
    </citation>
    <scope>NUCLEOTIDE SEQUENCE [LARGE SCALE GENOMIC DNA]</scope>
    <source>
        <strain evidence="8 9">DSM 24552</strain>
    </source>
</reference>
<dbReference type="PANTHER" id="PTHR43133:SF50">
    <property type="entry name" value="ECF RNA POLYMERASE SIGMA FACTOR SIGM"/>
    <property type="match status" value="1"/>
</dbReference>
<dbReference type="SUPFAM" id="SSF88946">
    <property type="entry name" value="Sigma2 domain of RNA polymerase sigma factors"/>
    <property type="match status" value="1"/>
</dbReference>
<dbReference type="NCBIfam" id="TIGR02937">
    <property type="entry name" value="sigma70-ECF"/>
    <property type="match status" value="1"/>
</dbReference>
<evidence type="ECO:0000313" key="9">
    <source>
        <dbReference type="Proteomes" id="UP000544110"/>
    </source>
</evidence>
<keyword evidence="5" id="KW-0804">Transcription</keyword>
<gene>
    <name evidence="8" type="ORF">BJ989_001124</name>
</gene>
<dbReference type="InterPro" id="IPR013249">
    <property type="entry name" value="RNA_pol_sigma70_r4_t2"/>
</dbReference>
<name>A0A7Y9RR65_9ACTN</name>
<proteinExistence type="inferred from homology"/>
<evidence type="ECO:0000256" key="1">
    <source>
        <dbReference type="ARBA" id="ARBA00010641"/>
    </source>
</evidence>
<accession>A0A7Y9RR65</accession>
<dbReference type="RefSeq" id="WP_343049123.1">
    <property type="nucleotide sequence ID" value="NZ_JACCAC010000001.1"/>
</dbReference>
<dbReference type="InterPro" id="IPR013325">
    <property type="entry name" value="RNA_pol_sigma_r2"/>
</dbReference>
<dbReference type="CDD" id="cd06171">
    <property type="entry name" value="Sigma70_r4"/>
    <property type="match status" value="1"/>
</dbReference>
<dbReference type="Gene3D" id="1.10.1740.10">
    <property type="match status" value="1"/>
</dbReference>
<comment type="similarity">
    <text evidence="1">Belongs to the sigma-70 factor family. ECF subfamily.</text>
</comment>
<feature type="domain" description="RNA polymerase sigma factor 70 region 4 type 2" evidence="7">
    <location>
        <begin position="108"/>
        <end position="160"/>
    </location>
</feature>
<evidence type="ECO:0000256" key="5">
    <source>
        <dbReference type="ARBA" id="ARBA00023163"/>
    </source>
</evidence>
<dbReference type="GO" id="GO:0006352">
    <property type="term" value="P:DNA-templated transcription initiation"/>
    <property type="evidence" value="ECO:0007669"/>
    <property type="project" value="InterPro"/>
</dbReference>
<sequence>MGRGVDEEFEQWVRARSGGLARTALLLTGDVHRAEDLVQETLARVAQHWPRLVRRGEPDAYARRVLHHAAVDGWRRRRVRPQEAPPVTGEEPTALTAYDGGAAADRRLLLREALDRLTPKQRAVLVLRYYDDLTEVQTAEVLRCSVSTVKSQARVALARLRQLAPDLLAELGDLPDPAAAGRPEVVSP</sequence>
<dbReference type="InterPro" id="IPR014325">
    <property type="entry name" value="RNA_pol_sigma-E_actinobac"/>
</dbReference>
<comment type="caution">
    <text evidence="8">The sequence shown here is derived from an EMBL/GenBank/DDBJ whole genome shotgun (WGS) entry which is preliminary data.</text>
</comment>